<dbReference type="SMART" id="SM00719">
    <property type="entry name" value="Plus3"/>
    <property type="match status" value="1"/>
</dbReference>
<dbReference type="Gene3D" id="4.10.60.10">
    <property type="entry name" value="Zinc finger, CCHC-type"/>
    <property type="match status" value="1"/>
</dbReference>
<sequence>MNVDNENIEPVTELGLAPSYSNQCIQRPMNIDSGAGAGAGANAGSRIDMTFVASDPLSELVWSPHKGLSLKRADSSFANKKPSLLWGAGPSNVDFPAPQSFMGGSSTTDKPVDEVITPQVASHTKDDFAGANTSNASLTSACGGMPECQPNHEHKTGPVRNMEEENTMVGSSVLQVIRKEDLRKSEGDDICAPINIQMAEISEIRENNSPSVPGACPYFLTLFSQKIVLGLVYGGTSDIILTKIVEPKPDMVANEPFSEDSRRGGRDFGSGNQILGKNINLTSDVLPVDKCKASETPVQNLSSPGKRPLEMLEFTAENDLRTLIGDSACGAANKIVESEFNEGKSGFQRDKVVLRRNKTVPIEVFLTNSRIRLPRRKGKEKALSDGDIDRRLSKEEDDSHESVESCNSGLFSTGKKRWSVEGHMIVGSKRIKSQIQDTPGSTSYVKQDSSFMNWISNMMKGFSKPMQGEAPALALAVAHPDHGHQNLLTCNKNHDPGFKNNGFQSIFQSLYRPKAGRETTLFNANYQTGEGSKEHELDNKMCNINATPISICGDGDKICRQNLLPNDKLDESTSGNGADSLNQPKTFPVTFVSSKEDSKINSGENKKSCTVDFINEKDGISSNSSLGKRRTISAENIDSDLPAEGKTTNDYRNSLWITRFCAKTSGPVLNVDDRIQSIGVGLECSTDCTRPLPCPENYVGFSKNHKSVAVRELSAEGPMLALGKESQKCPADTDAVVGFNWIKGHNDQKSVNKLNPKLPSPKFKSSEAMASIFARRLDALKHIIPSDVKDTVTCFYCGIKGHHLRECSEITESEIEDLLRNINSYIGAEESLCLCIRCFQFNHWAVACPSTSSRGQHQPRCGTSLVGPREMQHKTEGKENSKLLTGWKSQLQAACNGSALRISDHNFNWKPNEMIAHEVGSNANSLKKYIASSSVENYSKENQIMPINRKLSDVPKGIFNAMKSLRLSRSDILKWMNSHMSLSPLDGFFLRLRLGKWQEGLGGTGYHVAYITGKQRENAPQNAKNSIYVNVGGIKCLVESQYVSNHDFLEDELMAWWSATSRDGAQIPSEEDLRLKVKKRKVLGF</sequence>
<feature type="domain" description="Plus3" evidence="4">
    <location>
        <begin position="956"/>
        <end position="1085"/>
    </location>
</feature>
<feature type="region of interest" description="Disordered" evidence="2">
    <location>
        <begin position="859"/>
        <end position="879"/>
    </location>
</feature>
<keyword evidence="1" id="KW-0862">Zinc</keyword>
<dbReference type="Gene3D" id="3.90.70.200">
    <property type="entry name" value="Plus-3 domain"/>
    <property type="match status" value="1"/>
</dbReference>
<dbReference type="PANTHER" id="PTHR38940:SF4">
    <property type="entry name" value="OS01G0775100 PROTEIN"/>
    <property type="match status" value="1"/>
</dbReference>
<dbReference type="EMBL" id="JAXUIC010000006">
    <property type="protein sequence ID" value="KAK4586192.1"/>
    <property type="molecule type" value="Genomic_DNA"/>
</dbReference>
<evidence type="ECO:0000256" key="2">
    <source>
        <dbReference type="SAM" id="MobiDB-lite"/>
    </source>
</evidence>
<protein>
    <recommendedName>
        <fullName evidence="7">Plus3 domain-containing protein</fullName>
    </recommendedName>
</protein>
<keyword evidence="1" id="KW-0479">Metal-binding</keyword>
<dbReference type="InterPro" id="IPR036128">
    <property type="entry name" value="Plus3-like_sf"/>
</dbReference>
<dbReference type="Pfam" id="PF03126">
    <property type="entry name" value="Plus-3"/>
    <property type="match status" value="1"/>
</dbReference>
<comment type="caution">
    <text evidence="5">The sequence shown here is derived from an EMBL/GenBank/DDBJ whole genome shotgun (WGS) entry which is preliminary data.</text>
</comment>
<feature type="compositionally biased region" description="Basic and acidic residues" evidence="2">
    <location>
        <begin position="380"/>
        <end position="394"/>
    </location>
</feature>
<feature type="domain" description="CCHC-type" evidence="3">
    <location>
        <begin position="794"/>
        <end position="809"/>
    </location>
</feature>
<proteinExistence type="predicted"/>
<evidence type="ECO:0008006" key="7">
    <source>
        <dbReference type="Google" id="ProtNLM"/>
    </source>
</evidence>
<name>A0AAN7F4P8_QUERU</name>
<keyword evidence="6" id="KW-1185">Reference proteome</keyword>
<evidence type="ECO:0000256" key="1">
    <source>
        <dbReference type="PROSITE-ProRule" id="PRU00047"/>
    </source>
</evidence>
<feature type="compositionally biased region" description="Basic and acidic residues" evidence="2">
    <location>
        <begin position="870"/>
        <end position="879"/>
    </location>
</feature>
<evidence type="ECO:0000313" key="6">
    <source>
        <dbReference type="Proteomes" id="UP001324115"/>
    </source>
</evidence>
<evidence type="ECO:0000259" key="4">
    <source>
        <dbReference type="PROSITE" id="PS51360"/>
    </source>
</evidence>
<dbReference type="PROSITE" id="PS51360">
    <property type="entry name" value="PLUS3"/>
    <property type="match status" value="1"/>
</dbReference>
<feature type="region of interest" description="Disordered" evidence="2">
    <location>
        <begin position="252"/>
        <end position="271"/>
    </location>
</feature>
<organism evidence="5 6">
    <name type="scientific">Quercus rubra</name>
    <name type="common">Northern red oak</name>
    <name type="synonym">Quercus borealis</name>
    <dbReference type="NCBI Taxonomy" id="3512"/>
    <lineage>
        <taxon>Eukaryota</taxon>
        <taxon>Viridiplantae</taxon>
        <taxon>Streptophyta</taxon>
        <taxon>Embryophyta</taxon>
        <taxon>Tracheophyta</taxon>
        <taxon>Spermatophyta</taxon>
        <taxon>Magnoliopsida</taxon>
        <taxon>eudicotyledons</taxon>
        <taxon>Gunneridae</taxon>
        <taxon>Pentapetalae</taxon>
        <taxon>rosids</taxon>
        <taxon>fabids</taxon>
        <taxon>Fagales</taxon>
        <taxon>Fagaceae</taxon>
        <taxon>Quercus</taxon>
    </lineage>
</organism>
<reference evidence="5 6" key="1">
    <citation type="journal article" date="2023" name="G3 (Bethesda)">
        <title>A haplotype-resolved chromosome-scale genome for Quercus rubra L. provides insights into the genetics of adaptive traits for red oak species.</title>
        <authorList>
            <person name="Kapoor B."/>
            <person name="Jenkins J."/>
            <person name="Schmutz J."/>
            <person name="Zhebentyayeva T."/>
            <person name="Kuelheim C."/>
            <person name="Coggeshall M."/>
            <person name="Heim C."/>
            <person name="Lasky J.R."/>
            <person name="Leites L."/>
            <person name="Islam-Faridi N."/>
            <person name="Romero-Severson J."/>
            <person name="DeLeo V.L."/>
            <person name="Lucas S.M."/>
            <person name="Lazic D."/>
            <person name="Gailing O."/>
            <person name="Carlson J."/>
            <person name="Staton M."/>
        </authorList>
    </citation>
    <scope>NUCLEOTIDE SEQUENCE [LARGE SCALE GENOMIC DNA]</scope>
    <source>
        <strain evidence="5">Pseudo-F2</strain>
    </source>
</reference>
<gene>
    <name evidence="5" type="ORF">RGQ29_023408</name>
</gene>
<evidence type="ECO:0000259" key="3">
    <source>
        <dbReference type="PROSITE" id="PS50158"/>
    </source>
</evidence>
<dbReference type="GO" id="GO:0003677">
    <property type="term" value="F:DNA binding"/>
    <property type="evidence" value="ECO:0007669"/>
    <property type="project" value="InterPro"/>
</dbReference>
<dbReference type="GO" id="GO:0008270">
    <property type="term" value="F:zinc ion binding"/>
    <property type="evidence" value="ECO:0007669"/>
    <property type="project" value="UniProtKB-KW"/>
</dbReference>
<dbReference type="Proteomes" id="UP001324115">
    <property type="component" value="Unassembled WGS sequence"/>
</dbReference>
<dbReference type="PROSITE" id="PS50158">
    <property type="entry name" value="ZF_CCHC"/>
    <property type="match status" value="1"/>
</dbReference>
<dbReference type="InterPro" id="IPR001878">
    <property type="entry name" value="Znf_CCHC"/>
</dbReference>
<dbReference type="PANTHER" id="PTHR38940">
    <property type="entry name" value="PLUS3 DOMAIN-CONTAINING PROTEIN"/>
    <property type="match status" value="1"/>
</dbReference>
<evidence type="ECO:0000313" key="5">
    <source>
        <dbReference type="EMBL" id="KAK4586192.1"/>
    </source>
</evidence>
<accession>A0AAN7F4P8</accession>
<keyword evidence="1" id="KW-0863">Zinc-finger</keyword>
<dbReference type="SMART" id="SM00343">
    <property type="entry name" value="ZnF_C2HC"/>
    <property type="match status" value="2"/>
</dbReference>
<dbReference type="AlphaFoldDB" id="A0AAN7F4P8"/>
<dbReference type="SUPFAM" id="SSF159042">
    <property type="entry name" value="Plus3-like"/>
    <property type="match status" value="1"/>
</dbReference>
<dbReference type="InterPro" id="IPR004343">
    <property type="entry name" value="Plus-3_dom"/>
</dbReference>
<feature type="region of interest" description="Disordered" evidence="2">
    <location>
        <begin position="376"/>
        <end position="408"/>
    </location>
</feature>